<dbReference type="Proteomes" id="UP000604046">
    <property type="component" value="Unassembled WGS sequence"/>
</dbReference>
<gene>
    <name evidence="1" type="ORF">SNAT2548_LOCUS31704</name>
</gene>
<dbReference type="OrthoDB" id="425948at2759"/>
<dbReference type="AlphaFoldDB" id="A0A812UCX4"/>
<name>A0A812UCX4_9DINO</name>
<protein>
    <submittedName>
        <fullName evidence="1">Uncharacterized protein</fullName>
    </submittedName>
</protein>
<accession>A0A812UCX4</accession>
<sequence>MEPRRALGLPESLAPTAARMTELLHDTDDRVARAANLLSMKRLRLIASPHPSINSQAAEALRSRGVLVGSSATWFFGMEGIQHQFPLVLEELSKAANAGALNHWFGGPRAGRYAVVTTEELWQWGMMNVFQTLHFLQDQLQMVLDQMGEEGRRLRESLGDSRDSRDIATRRPTEHFHDTPFLCMPCMLRR</sequence>
<evidence type="ECO:0000313" key="1">
    <source>
        <dbReference type="EMBL" id="CAE7561747.1"/>
    </source>
</evidence>
<proteinExistence type="predicted"/>
<comment type="caution">
    <text evidence="1">The sequence shown here is derived from an EMBL/GenBank/DDBJ whole genome shotgun (WGS) entry which is preliminary data.</text>
</comment>
<dbReference type="EMBL" id="CAJNDS010002671">
    <property type="protein sequence ID" value="CAE7561747.1"/>
    <property type="molecule type" value="Genomic_DNA"/>
</dbReference>
<organism evidence="1 2">
    <name type="scientific">Symbiodinium natans</name>
    <dbReference type="NCBI Taxonomy" id="878477"/>
    <lineage>
        <taxon>Eukaryota</taxon>
        <taxon>Sar</taxon>
        <taxon>Alveolata</taxon>
        <taxon>Dinophyceae</taxon>
        <taxon>Suessiales</taxon>
        <taxon>Symbiodiniaceae</taxon>
        <taxon>Symbiodinium</taxon>
    </lineage>
</organism>
<evidence type="ECO:0000313" key="2">
    <source>
        <dbReference type="Proteomes" id="UP000604046"/>
    </source>
</evidence>
<keyword evidence="2" id="KW-1185">Reference proteome</keyword>
<reference evidence="1" key="1">
    <citation type="submission" date="2021-02" db="EMBL/GenBank/DDBJ databases">
        <authorList>
            <person name="Dougan E. K."/>
            <person name="Rhodes N."/>
            <person name="Thang M."/>
            <person name="Chan C."/>
        </authorList>
    </citation>
    <scope>NUCLEOTIDE SEQUENCE</scope>
</reference>